<proteinExistence type="predicted"/>
<protein>
    <submittedName>
        <fullName evidence="1">Uncharacterized protein</fullName>
    </submittedName>
</protein>
<sequence>MSTCCGTCDHRQHAVHDSSSTRPPLEVVLVVLKFKAPIVPTIAAPYAALNILLNSITDAPETTSHPTTFTTWSPCLSSPSTVAIFTTASETCRDSTSVVFATVLKHLSAPPSVHHVYLDYSIVSLAASSPDERIPCDVVVLQAPNPGVASAIGKHFGWDPKRSSLSAQLGAFGPAAFSKPGDLIHDFWAWAELHPGAPTSPSSSIGSGYESFDSRPTLVSINSDEKNMSLFYAEDEERRNMEDETLVMIFQWNNHTDADRFKHPLQRSYGHNGQEVSNDLWDRHVAHPLRQATSIGAKADMYKLELRGVEPRMGKAAARERSGSRRFSTMASGFGEKVSGLWGR</sequence>
<dbReference type="InParanoid" id="A0A177CL25"/>
<keyword evidence="2" id="KW-1185">Reference proteome</keyword>
<evidence type="ECO:0000313" key="1">
    <source>
        <dbReference type="EMBL" id="OAG07652.1"/>
    </source>
</evidence>
<gene>
    <name evidence="1" type="ORF">CC84DRAFT_1216576</name>
</gene>
<dbReference type="EMBL" id="KV441551">
    <property type="protein sequence ID" value="OAG07652.1"/>
    <property type="molecule type" value="Genomic_DNA"/>
</dbReference>
<dbReference type="Proteomes" id="UP000077069">
    <property type="component" value="Unassembled WGS sequence"/>
</dbReference>
<organism evidence="1 2">
    <name type="scientific">Paraphaeosphaeria sporulosa</name>
    <dbReference type="NCBI Taxonomy" id="1460663"/>
    <lineage>
        <taxon>Eukaryota</taxon>
        <taxon>Fungi</taxon>
        <taxon>Dikarya</taxon>
        <taxon>Ascomycota</taxon>
        <taxon>Pezizomycotina</taxon>
        <taxon>Dothideomycetes</taxon>
        <taxon>Pleosporomycetidae</taxon>
        <taxon>Pleosporales</taxon>
        <taxon>Massarineae</taxon>
        <taxon>Didymosphaeriaceae</taxon>
        <taxon>Paraphaeosphaeria</taxon>
    </lineage>
</organism>
<accession>A0A177CL25</accession>
<dbReference type="OrthoDB" id="3788658at2759"/>
<dbReference type="AlphaFoldDB" id="A0A177CL25"/>
<name>A0A177CL25_9PLEO</name>
<evidence type="ECO:0000313" key="2">
    <source>
        <dbReference type="Proteomes" id="UP000077069"/>
    </source>
</evidence>
<dbReference type="RefSeq" id="XP_018038017.1">
    <property type="nucleotide sequence ID" value="XM_018182818.1"/>
</dbReference>
<dbReference type="GeneID" id="28766304"/>
<reference evidence="1 2" key="1">
    <citation type="submission" date="2016-05" db="EMBL/GenBank/DDBJ databases">
        <title>Comparative analysis of secretome profiles of manganese(II)-oxidizing ascomycete fungi.</title>
        <authorList>
            <consortium name="DOE Joint Genome Institute"/>
            <person name="Zeiner C.A."/>
            <person name="Purvine S.O."/>
            <person name="Zink E.M."/>
            <person name="Wu S."/>
            <person name="Pasa-Tolic L."/>
            <person name="Chaput D.L."/>
            <person name="Haridas S."/>
            <person name="Grigoriev I.V."/>
            <person name="Santelli C.M."/>
            <person name="Hansel C.M."/>
        </authorList>
    </citation>
    <scope>NUCLEOTIDE SEQUENCE [LARGE SCALE GENOMIC DNA]</scope>
    <source>
        <strain evidence="1 2">AP3s5-JAC2a</strain>
    </source>
</reference>